<keyword evidence="9 14" id="KW-0793">Thylakoid</keyword>
<comment type="caution">
    <text evidence="15">The sequence shown here is derived from an EMBL/GenBank/DDBJ whole genome shotgun (WGS) entry which is preliminary data.</text>
</comment>
<feature type="modified residue" description="N4-methylasparagine" evidence="13">
    <location>
        <position position="71"/>
    </location>
</feature>
<evidence type="ECO:0000256" key="1">
    <source>
        <dbReference type="ARBA" id="ARBA00004170"/>
    </source>
</evidence>
<protein>
    <submittedName>
        <fullName evidence="15">Allophycocyanin</fullName>
    </submittedName>
</protein>
<dbReference type="Pfam" id="PF00502">
    <property type="entry name" value="Phycobilisome"/>
    <property type="match status" value="1"/>
</dbReference>
<evidence type="ECO:0000256" key="9">
    <source>
        <dbReference type="ARBA" id="ARBA00023078"/>
    </source>
</evidence>
<dbReference type="GO" id="GO:0031676">
    <property type="term" value="C:plasma membrane-derived thylakoid membrane"/>
    <property type="evidence" value="ECO:0007669"/>
    <property type="project" value="UniProtKB-SubCell"/>
</dbReference>
<dbReference type="InterPro" id="IPR012128">
    <property type="entry name" value="Phycobilisome_asu/bsu"/>
</dbReference>
<name>A0A7C3PFJ8_9CYAN</name>
<evidence type="ECO:0000256" key="10">
    <source>
        <dbReference type="ARBA" id="ARBA00023136"/>
    </source>
</evidence>
<evidence type="ECO:0000256" key="3">
    <source>
        <dbReference type="ARBA" id="ARBA00022448"/>
    </source>
</evidence>
<keyword evidence="3 14" id="KW-0813">Transport</keyword>
<dbReference type="GO" id="GO:0015979">
    <property type="term" value="P:photosynthesis"/>
    <property type="evidence" value="ECO:0007669"/>
    <property type="project" value="UniProtKB-KW"/>
</dbReference>
<evidence type="ECO:0000256" key="7">
    <source>
        <dbReference type="ARBA" id="ARBA00022982"/>
    </source>
</evidence>
<dbReference type="PANTHER" id="PTHR34011:SF2">
    <property type="entry name" value="ALLOPHYCOCYANIN ALPHA CHAIN"/>
    <property type="match status" value="1"/>
</dbReference>
<reference evidence="15" key="1">
    <citation type="journal article" date="2020" name="mSystems">
        <title>Genome- and Community-Level Interaction Insights into Carbon Utilization and Element Cycling Functions of Hydrothermarchaeota in Hydrothermal Sediment.</title>
        <authorList>
            <person name="Zhou Z."/>
            <person name="Liu Y."/>
            <person name="Xu W."/>
            <person name="Pan J."/>
            <person name="Luo Z.H."/>
            <person name="Li M."/>
        </authorList>
    </citation>
    <scope>NUCLEOTIDE SEQUENCE [LARGE SCALE GENOMIC DNA]</scope>
    <source>
        <strain evidence="15">SpSt-418</strain>
    </source>
</reference>
<feature type="binding site" evidence="12">
    <location>
        <position position="81"/>
    </location>
    <ligand>
        <name>(2R,3E)-phycocyanobilin</name>
        <dbReference type="ChEBI" id="CHEBI:85275"/>
        <label>1</label>
    </ligand>
</feature>
<dbReference type="AlphaFoldDB" id="A0A7C3PFJ8"/>
<keyword evidence="11 14" id="KW-0089">Bile pigment</keyword>
<dbReference type="PANTHER" id="PTHR34011">
    <property type="entry name" value="PHYCOBILISOME 32.1 KDA LINKER POLYPEPTIDE, PHYCOCYANIN-ASSOCIATED, ROD 2-RELATED"/>
    <property type="match status" value="1"/>
</dbReference>
<keyword evidence="7 14" id="KW-0249">Electron transport</keyword>
<evidence type="ECO:0000256" key="5">
    <source>
        <dbReference type="ARBA" id="ARBA00022549"/>
    </source>
</evidence>
<gene>
    <name evidence="15" type="ORF">ENR64_02945</name>
</gene>
<dbReference type="PIRSF" id="PIRSF000081">
    <property type="entry name" value="Phycocyanin"/>
    <property type="match status" value="1"/>
</dbReference>
<sequence length="162" mass="17475">MSIVTKSIVNADAEARYLSPGELDRIKGFVTSGEKRLRIAQTLSESRERIVKQAGDQLFQKRPDVVSPGGNAYGEEMTATCLRDLDYYLRLVTYGIVAGDVTPIEEIGIVGVREMYTSLGTPISGVVEGVRAMKNVAASLLSAEDASEAGSYFDYIIGAMGQ</sequence>
<dbReference type="GO" id="GO:0030089">
    <property type="term" value="C:phycobilisome"/>
    <property type="evidence" value="ECO:0007669"/>
    <property type="project" value="UniProtKB-KW"/>
</dbReference>
<evidence type="ECO:0000313" key="15">
    <source>
        <dbReference type="EMBL" id="HFM96720.1"/>
    </source>
</evidence>
<dbReference type="CDD" id="cd12125">
    <property type="entry name" value="APC_alpha"/>
    <property type="match status" value="1"/>
</dbReference>
<organism evidence="15">
    <name type="scientific">Oscillatoriales cyanobacterium SpSt-418</name>
    <dbReference type="NCBI Taxonomy" id="2282169"/>
    <lineage>
        <taxon>Bacteria</taxon>
        <taxon>Bacillati</taxon>
        <taxon>Cyanobacteriota</taxon>
        <taxon>Cyanophyceae</taxon>
        <taxon>Oscillatoriophycideae</taxon>
        <taxon>Oscillatoriales</taxon>
    </lineage>
</organism>
<dbReference type="InterPro" id="IPR009050">
    <property type="entry name" value="Globin-like_sf"/>
</dbReference>
<dbReference type="SUPFAM" id="SSF46458">
    <property type="entry name" value="Globin-like"/>
    <property type="match status" value="1"/>
</dbReference>
<keyword evidence="4 14" id="KW-0602">Photosynthesis</keyword>
<evidence type="ECO:0000256" key="8">
    <source>
        <dbReference type="ARBA" id="ARBA00022991"/>
    </source>
</evidence>
<feature type="binding site" evidence="12">
    <location>
        <position position="71"/>
    </location>
    <ligand>
        <name>(2R,3E)-phycocyanobilin</name>
        <dbReference type="ChEBI" id="CHEBI:85275"/>
        <label>1</label>
    </ligand>
</feature>
<keyword evidence="5" id="KW-0042">Antenna complex</keyword>
<proteinExistence type="inferred from homology"/>
<evidence type="ECO:0000256" key="12">
    <source>
        <dbReference type="PIRSR" id="PIRSR000081-1"/>
    </source>
</evidence>
<evidence type="ECO:0000256" key="4">
    <source>
        <dbReference type="ARBA" id="ARBA00022531"/>
    </source>
</evidence>
<keyword evidence="8 14" id="KW-0157">Chromophore</keyword>
<evidence type="ECO:0000256" key="11">
    <source>
        <dbReference type="ARBA" id="ARBA00023307"/>
    </source>
</evidence>
<evidence type="ECO:0000256" key="2">
    <source>
        <dbReference type="ARBA" id="ARBA00008182"/>
    </source>
</evidence>
<dbReference type="EMBL" id="DSRU01000042">
    <property type="protein sequence ID" value="HFM96720.1"/>
    <property type="molecule type" value="Genomic_DNA"/>
</dbReference>
<comment type="similarity">
    <text evidence="2 14">Belongs to the phycobiliprotein family.</text>
</comment>
<evidence type="ECO:0000256" key="13">
    <source>
        <dbReference type="PIRSR" id="PIRSR000081-2"/>
    </source>
</evidence>
<evidence type="ECO:0000256" key="14">
    <source>
        <dbReference type="RuleBase" id="RU004438"/>
    </source>
</evidence>
<comment type="subcellular location">
    <subcellularLocation>
        <location evidence="14">Cellular thylakoid membrane</location>
        <topology evidence="14">Peripheral membrane protein</topology>
        <orientation evidence="14">Cytoplasmic side</orientation>
    </subcellularLocation>
    <subcellularLocation>
        <location evidence="1">Membrane</location>
        <topology evidence="1">Peripheral membrane protein</topology>
    </subcellularLocation>
</comment>
<evidence type="ECO:0000256" key="6">
    <source>
        <dbReference type="ARBA" id="ARBA00022738"/>
    </source>
</evidence>
<dbReference type="InterPro" id="IPR038719">
    <property type="entry name" value="Phycobilisome_asu/bsu_sf"/>
</dbReference>
<dbReference type="Gene3D" id="1.10.490.20">
    <property type="entry name" value="Phycocyanins"/>
    <property type="match status" value="1"/>
</dbReference>
<accession>A0A7C3PFJ8</accession>
<keyword evidence="10 14" id="KW-0472">Membrane</keyword>
<keyword evidence="6 14" id="KW-0605">Phycobilisome</keyword>